<dbReference type="InterPro" id="IPR042261">
    <property type="entry name" value="Lsr2-like_dimerization"/>
</dbReference>
<protein>
    <submittedName>
        <fullName evidence="4">Lsr2 protein</fullName>
    </submittedName>
</protein>
<proteinExistence type="predicted"/>
<dbReference type="Pfam" id="PF11774">
    <property type="entry name" value="Lsr2"/>
    <property type="match status" value="1"/>
</dbReference>
<dbReference type="OrthoDB" id="4113332at2"/>
<evidence type="ECO:0000256" key="1">
    <source>
        <dbReference type="ARBA" id="ARBA00023125"/>
    </source>
</evidence>
<keyword evidence="5" id="KW-1185">Reference proteome</keyword>
<dbReference type="EMBL" id="PVUE01000003">
    <property type="protein sequence ID" value="PRZ43189.1"/>
    <property type="molecule type" value="Genomic_DNA"/>
</dbReference>
<organism evidence="4 5">
    <name type="scientific">Antricoccus suffuscus</name>
    <dbReference type="NCBI Taxonomy" id="1629062"/>
    <lineage>
        <taxon>Bacteria</taxon>
        <taxon>Bacillati</taxon>
        <taxon>Actinomycetota</taxon>
        <taxon>Actinomycetes</taxon>
        <taxon>Geodermatophilales</taxon>
        <taxon>Antricoccaceae</taxon>
        <taxon>Antricoccus</taxon>
    </lineage>
</organism>
<evidence type="ECO:0000259" key="2">
    <source>
        <dbReference type="Pfam" id="PF11774"/>
    </source>
</evidence>
<evidence type="ECO:0000313" key="4">
    <source>
        <dbReference type="EMBL" id="PRZ43189.1"/>
    </source>
</evidence>
<dbReference type="Proteomes" id="UP000237752">
    <property type="component" value="Unassembled WGS sequence"/>
</dbReference>
<dbReference type="RefSeq" id="WP_106348143.1">
    <property type="nucleotide sequence ID" value="NZ_PVUE01000003.1"/>
</dbReference>
<dbReference type="Gene3D" id="3.30.60.230">
    <property type="entry name" value="Lsr2, dimerization domain"/>
    <property type="match status" value="1"/>
</dbReference>
<name>A0A2T1A3K7_9ACTN</name>
<dbReference type="Gene3D" id="4.10.320.10">
    <property type="entry name" value="E3-binding domain"/>
    <property type="match status" value="1"/>
</dbReference>
<feature type="domain" description="Lsr2 dimerization" evidence="2">
    <location>
        <begin position="1"/>
        <end position="57"/>
    </location>
</feature>
<evidence type="ECO:0000259" key="3">
    <source>
        <dbReference type="Pfam" id="PF23359"/>
    </source>
</evidence>
<evidence type="ECO:0000313" key="5">
    <source>
        <dbReference type="Proteomes" id="UP000237752"/>
    </source>
</evidence>
<dbReference type="AlphaFoldDB" id="A0A2T1A3K7"/>
<sequence>MARQIQVKLIDDIDGSEASESVSFGLDGATYEIDLTKKNAAALRNALTKYVGAARKVTGGRKSAAKSATVDREKNNAVRQWARKNGHKVSDRGRISAEIMSAYDAAH</sequence>
<keyword evidence="1" id="KW-0238">DNA-binding</keyword>
<dbReference type="GO" id="GO:0016746">
    <property type="term" value="F:acyltransferase activity"/>
    <property type="evidence" value="ECO:0007669"/>
    <property type="project" value="InterPro"/>
</dbReference>
<dbReference type="Pfam" id="PF23359">
    <property type="entry name" value="Lsr2_DNA-bd"/>
    <property type="match status" value="1"/>
</dbReference>
<dbReference type="InterPro" id="IPR036625">
    <property type="entry name" value="E3-bd_dom_sf"/>
</dbReference>
<reference evidence="4 5" key="1">
    <citation type="submission" date="2018-03" db="EMBL/GenBank/DDBJ databases">
        <title>Genomic Encyclopedia of Archaeal and Bacterial Type Strains, Phase II (KMG-II): from individual species to whole genera.</title>
        <authorList>
            <person name="Goeker M."/>
        </authorList>
    </citation>
    <scope>NUCLEOTIDE SEQUENCE [LARGE SCALE GENOMIC DNA]</scope>
    <source>
        <strain evidence="4 5">DSM 100065</strain>
    </source>
</reference>
<comment type="caution">
    <text evidence="4">The sequence shown here is derived from an EMBL/GenBank/DDBJ whole genome shotgun (WGS) entry which is preliminary data.</text>
</comment>
<gene>
    <name evidence="4" type="ORF">CLV47_103247</name>
</gene>
<dbReference type="InterPro" id="IPR024412">
    <property type="entry name" value="Lsr2_dim_dom"/>
</dbReference>
<feature type="domain" description="Lsr2 DNA-binding" evidence="3">
    <location>
        <begin position="71"/>
        <end position="106"/>
    </location>
</feature>
<accession>A0A2T1A3K7</accession>
<dbReference type="GO" id="GO:0003677">
    <property type="term" value="F:DNA binding"/>
    <property type="evidence" value="ECO:0007669"/>
    <property type="project" value="UniProtKB-KW"/>
</dbReference>
<dbReference type="InterPro" id="IPR055370">
    <property type="entry name" value="Lsr2_DNA-bd"/>
</dbReference>